<evidence type="ECO:0000313" key="3">
    <source>
        <dbReference type="Proteomes" id="UP000005408"/>
    </source>
</evidence>
<accession>A0A8W8P1M0</accession>
<evidence type="ECO:0000256" key="1">
    <source>
        <dbReference type="SAM" id="SignalP"/>
    </source>
</evidence>
<evidence type="ECO:0000313" key="2">
    <source>
        <dbReference type="EnsemblMetazoa" id="G9057.1:cds"/>
    </source>
</evidence>
<dbReference type="EnsemblMetazoa" id="G9057.1">
    <property type="protein sequence ID" value="G9057.1:cds"/>
    <property type="gene ID" value="G9057"/>
</dbReference>
<proteinExistence type="predicted"/>
<dbReference type="Proteomes" id="UP000005408">
    <property type="component" value="Unassembled WGS sequence"/>
</dbReference>
<organism evidence="2 3">
    <name type="scientific">Magallana gigas</name>
    <name type="common">Pacific oyster</name>
    <name type="synonym">Crassostrea gigas</name>
    <dbReference type="NCBI Taxonomy" id="29159"/>
    <lineage>
        <taxon>Eukaryota</taxon>
        <taxon>Metazoa</taxon>
        <taxon>Spiralia</taxon>
        <taxon>Lophotrochozoa</taxon>
        <taxon>Mollusca</taxon>
        <taxon>Bivalvia</taxon>
        <taxon>Autobranchia</taxon>
        <taxon>Pteriomorphia</taxon>
        <taxon>Ostreida</taxon>
        <taxon>Ostreoidea</taxon>
        <taxon>Ostreidae</taxon>
        <taxon>Magallana</taxon>
    </lineage>
</organism>
<evidence type="ECO:0008006" key="4">
    <source>
        <dbReference type="Google" id="ProtNLM"/>
    </source>
</evidence>
<keyword evidence="1" id="KW-0732">Signal</keyword>
<reference evidence="2" key="1">
    <citation type="submission" date="2022-08" db="UniProtKB">
        <authorList>
            <consortium name="EnsemblMetazoa"/>
        </authorList>
    </citation>
    <scope>IDENTIFICATION</scope>
    <source>
        <strain evidence="2">05x7-T-G4-1.051#20</strain>
    </source>
</reference>
<protein>
    <recommendedName>
        <fullName evidence="4">Secreted protein</fullName>
    </recommendedName>
</protein>
<keyword evidence="3" id="KW-1185">Reference proteome</keyword>
<sequence length="98" mass="11087">MTMRVPFCLFVICLCLLSVNAVPRGPVKMKNPRNGRVFFVSFAGNKQDGTPIYRAYDWLSRVRLLAKASIGHFNEILLRLRPSRPGVNAIFRHLATGQ</sequence>
<name>A0A8W8P1M0_MAGGI</name>
<feature type="chain" id="PRO_5036477180" description="Secreted protein" evidence="1">
    <location>
        <begin position="22"/>
        <end position="98"/>
    </location>
</feature>
<dbReference type="AlphaFoldDB" id="A0A8W8P1M0"/>
<feature type="signal peptide" evidence="1">
    <location>
        <begin position="1"/>
        <end position="21"/>
    </location>
</feature>